<proteinExistence type="inferred from homology"/>
<evidence type="ECO:0000256" key="1">
    <source>
        <dbReference type="ARBA" id="ARBA00006432"/>
    </source>
</evidence>
<dbReference type="PANTHER" id="PTHR43107">
    <property type="entry name" value="LONG-CHAIN FATTY ACID TRANSPORT PROTEIN"/>
    <property type="match status" value="1"/>
</dbReference>
<evidence type="ECO:0000256" key="4">
    <source>
        <dbReference type="ARBA" id="ARBA00022840"/>
    </source>
</evidence>
<dbReference type="Gene3D" id="3.40.50.12780">
    <property type="entry name" value="N-terminal domain of ligase-like"/>
    <property type="match status" value="1"/>
</dbReference>
<gene>
    <name evidence="10" type="ORF">ElyMa_002279200</name>
</gene>
<dbReference type="GO" id="GO:0005324">
    <property type="term" value="F:long-chain fatty acid transmembrane transporter activity"/>
    <property type="evidence" value="ECO:0007669"/>
    <property type="project" value="TreeGrafter"/>
</dbReference>
<keyword evidence="2" id="KW-0436">Ligase</keyword>
<accession>A0AAV4G2W9</accession>
<evidence type="ECO:0000256" key="8">
    <source>
        <dbReference type="SAM" id="MobiDB-lite"/>
    </source>
</evidence>
<evidence type="ECO:0000256" key="7">
    <source>
        <dbReference type="ARBA" id="ARBA00048666"/>
    </source>
</evidence>
<evidence type="ECO:0000256" key="2">
    <source>
        <dbReference type="ARBA" id="ARBA00022598"/>
    </source>
</evidence>
<feature type="domain" description="AMP-dependent synthetase/ligase" evidence="9">
    <location>
        <begin position="107"/>
        <end position="204"/>
    </location>
</feature>
<reference evidence="10 11" key="1">
    <citation type="journal article" date="2021" name="Elife">
        <title>Chloroplast acquisition without the gene transfer in kleptoplastic sea slugs, Plakobranchus ocellatus.</title>
        <authorList>
            <person name="Maeda T."/>
            <person name="Takahashi S."/>
            <person name="Yoshida T."/>
            <person name="Shimamura S."/>
            <person name="Takaki Y."/>
            <person name="Nagai Y."/>
            <person name="Toyoda A."/>
            <person name="Suzuki Y."/>
            <person name="Arimoto A."/>
            <person name="Ishii H."/>
            <person name="Satoh N."/>
            <person name="Nishiyama T."/>
            <person name="Hasebe M."/>
            <person name="Maruyama T."/>
            <person name="Minagawa J."/>
            <person name="Obokata J."/>
            <person name="Shigenobu S."/>
        </authorList>
    </citation>
    <scope>NUCLEOTIDE SEQUENCE [LARGE SCALE GENOMIC DNA]</scope>
</reference>
<keyword evidence="11" id="KW-1185">Reference proteome</keyword>
<comment type="caution">
    <text evidence="10">The sequence shown here is derived from an EMBL/GenBank/DDBJ whole genome shotgun (WGS) entry which is preliminary data.</text>
</comment>
<dbReference type="GO" id="GO:0004467">
    <property type="term" value="F:long-chain fatty acid-CoA ligase activity"/>
    <property type="evidence" value="ECO:0007669"/>
    <property type="project" value="TreeGrafter"/>
</dbReference>
<dbReference type="AlphaFoldDB" id="A0AAV4G2W9"/>
<evidence type="ECO:0000313" key="11">
    <source>
        <dbReference type="Proteomes" id="UP000762676"/>
    </source>
</evidence>
<dbReference type="GO" id="GO:0005524">
    <property type="term" value="F:ATP binding"/>
    <property type="evidence" value="ECO:0007669"/>
    <property type="project" value="UniProtKB-KW"/>
</dbReference>
<evidence type="ECO:0000256" key="6">
    <source>
        <dbReference type="ARBA" id="ARBA00041297"/>
    </source>
</evidence>
<sequence length="207" mass="23434">MIADEDDDEEDDGDEDDGDEDDGDNDDGDKIMMVMMMMVYFANKYDCAQYTNLLHLKQKKKIEKKMDVEQLDALFAGAHYDVQQYKQYEKMMQTAMETMKSNLVDKFEALVAKQPKSPFVVFEGLIYSYETIDKLACQVACVVKTWSLQPQDCVGIMIHNEPSFFYTFFGLQKLGIPVALISTQQTGQSLVHSLKVGECRALIVGAG</sequence>
<dbReference type="Pfam" id="PF00501">
    <property type="entry name" value="AMP-binding"/>
    <property type="match status" value="1"/>
</dbReference>
<name>A0AAV4G2W9_9GAST</name>
<dbReference type="InterPro" id="IPR000873">
    <property type="entry name" value="AMP-dep_synth/lig_dom"/>
</dbReference>
<dbReference type="PANTHER" id="PTHR43107:SF15">
    <property type="entry name" value="FATTY ACID TRANSPORT PROTEIN 3, ISOFORM A"/>
    <property type="match status" value="1"/>
</dbReference>
<organism evidence="10 11">
    <name type="scientific">Elysia marginata</name>
    <dbReference type="NCBI Taxonomy" id="1093978"/>
    <lineage>
        <taxon>Eukaryota</taxon>
        <taxon>Metazoa</taxon>
        <taxon>Spiralia</taxon>
        <taxon>Lophotrochozoa</taxon>
        <taxon>Mollusca</taxon>
        <taxon>Gastropoda</taxon>
        <taxon>Heterobranchia</taxon>
        <taxon>Euthyneura</taxon>
        <taxon>Panpulmonata</taxon>
        <taxon>Sacoglossa</taxon>
        <taxon>Placobranchoidea</taxon>
        <taxon>Plakobranchidae</taxon>
        <taxon>Elysia</taxon>
    </lineage>
</organism>
<comment type="similarity">
    <text evidence="1">Belongs to the ATP-dependent AMP-binding enzyme family.</text>
</comment>
<dbReference type="InterPro" id="IPR042099">
    <property type="entry name" value="ANL_N_sf"/>
</dbReference>
<protein>
    <recommendedName>
        <fullName evidence="6">Long-chain-fatty-acid--CoA ligase</fullName>
    </recommendedName>
</protein>
<dbReference type="GO" id="GO:0005886">
    <property type="term" value="C:plasma membrane"/>
    <property type="evidence" value="ECO:0007669"/>
    <property type="project" value="TreeGrafter"/>
</dbReference>
<comment type="catalytic activity">
    <reaction evidence="5">
        <text>a very long-chain fatty acid + ATP + CoA = a very long-chain fatty acyl-CoA + AMP + diphosphate</text>
        <dbReference type="Rhea" id="RHEA:54536"/>
        <dbReference type="ChEBI" id="CHEBI:30616"/>
        <dbReference type="ChEBI" id="CHEBI:33019"/>
        <dbReference type="ChEBI" id="CHEBI:57287"/>
        <dbReference type="ChEBI" id="CHEBI:58950"/>
        <dbReference type="ChEBI" id="CHEBI:138261"/>
        <dbReference type="ChEBI" id="CHEBI:456215"/>
    </reaction>
    <physiologicalReaction direction="left-to-right" evidence="5">
        <dbReference type="Rhea" id="RHEA:54537"/>
    </physiologicalReaction>
</comment>
<evidence type="ECO:0000313" key="10">
    <source>
        <dbReference type="EMBL" id="GFR79026.1"/>
    </source>
</evidence>
<comment type="catalytic activity">
    <reaction evidence="7">
        <text>tetracosanoate + ATP + CoA = tetracosanoyl-CoA + AMP + diphosphate</text>
        <dbReference type="Rhea" id="RHEA:33639"/>
        <dbReference type="ChEBI" id="CHEBI:30616"/>
        <dbReference type="ChEBI" id="CHEBI:31014"/>
        <dbReference type="ChEBI" id="CHEBI:33019"/>
        <dbReference type="ChEBI" id="CHEBI:57287"/>
        <dbReference type="ChEBI" id="CHEBI:65052"/>
        <dbReference type="ChEBI" id="CHEBI:456215"/>
    </reaction>
    <physiologicalReaction direction="left-to-right" evidence="7">
        <dbReference type="Rhea" id="RHEA:33640"/>
    </physiologicalReaction>
</comment>
<dbReference type="GO" id="GO:0044539">
    <property type="term" value="P:long-chain fatty acid import into cell"/>
    <property type="evidence" value="ECO:0007669"/>
    <property type="project" value="TreeGrafter"/>
</dbReference>
<keyword evidence="3" id="KW-0547">Nucleotide-binding</keyword>
<keyword evidence="4" id="KW-0067">ATP-binding</keyword>
<dbReference type="SUPFAM" id="SSF56801">
    <property type="entry name" value="Acetyl-CoA synthetase-like"/>
    <property type="match status" value="1"/>
</dbReference>
<feature type="region of interest" description="Disordered" evidence="8">
    <location>
        <begin position="1"/>
        <end position="26"/>
    </location>
</feature>
<evidence type="ECO:0000256" key="3">
    <source>
        <dbReference type="ARBA" id="ARBA00022741"/>
    </source>
</evidence>
<dbReference type="Proteomes" id="UP000762676">
    <property type="component" value="Unassembled WGS sequence"/>
</dbReference>
<evidence type="ECO:0000256" key="5">
    <source>
        <dbReference type="ARBA" id="ARBA00036527"/>
    </source>
</evidence>
<evidence type="ECO:0000259" key="9">
    <source>
        <dbReference type="Pfam" id="PF00501"/>
    </source>
</evidence>
<dbReference type="EMBL" id="BMAT01004719">
    <property type="protein sequence ID" value="GFR79026.1"/>
    <property type="molecule type" value="Genomic_DNA"/>
</dbReference>